<reference evidence="11" key="1">
    <citation type="submission" date="2023-05" db="EMBL/GenBank/DDBJ databases">
        <title>Sedimentitalea sp. nov. JM2-8.</title>
        <authorList>
            <person name="Huang J."/>
        </authorList>
    </citation>
    <scope>NUCLEOTIDE SEQUENCE [LARGE SCALE GENOMIC DNA]</scope>
    <source>
        <strain evidence="11">KHS03</strain>
    </source>
</reference>
<dbReference type="InterPro" id="IPR003661">
    <property type="entry name" value="HisK_dim/P_dom"/>
</dbReference>
<dbReference type="Gene3D" id="1.10.287.130">
    <property type="match status" value="1"/>
</dbReference>
<evidence type="ECO:0000313" key="10">
    <source>
        <dbReference type="EMBL" id="MDU9005764.1"/>
    </source>
</evidence>
<evidence type="ECO:0000259" key="8">
    <source>
        <dbReference type="PROSITE" id="PS50109"/>
    </source>
</evidence>
<protein>
    <recommendedName>
        <fullName evidence="3">histidine kinase</fullName>
        <ecNumber evidence="3">2.7.13.3</ecNumber>
    </recommendedName>
</protein>
<keyword evidence="7" id="KW-1133">Transmembrane helix</keyword>
<accession>A0ABU3VHV2</accession>
<comment type="catalytic activity">
    <reaction evidence="1">
        <text>ATP + protein L-histidine = ADP + protein N-phospho-L-histidine.</text>
        <dbReference type="EC" id="2.7.13.3"/>
    </reaction>
</comment>
<dbReference type="PROSITE" id="PS50885">
    <property type="entry name" value="HAMP"/>
    <property type="match status" value="1"/>
</dbReference>
<dbReference type="InterPro" id="IPR036097">
    <property type="entry name" value="HisK_dim/P_sf"/>
</dbReference>
<dbReference type="PROSITE" id="PS50109">
    <property type="entry name" value="HIS_KIN"/>
    <property type="match status" value="1"/>
</dbReference>
<feature type="domain" description="Histidine kinase" evidence="8">
    <location>
        <begin position="308"/>
        <end position="522"/>
    </location>
</feature>
<proteinExistence type="predicted"/>
<feature type="transmembrane region" description="Helical" evidence="7">
    <location>
        <begin position="192"/>
        <end position="214"/>
    </location>
</feature>
<dbReference type="RefSeq" id="WP_316779669.1">
    <property type="nucleotide sequence ID" value="NZ_JASMWN010000016.1"/>
</dbReference>
<evidence type="ECO:0000256" key="1">
    <source>
        <dbReference type="ARBA" id="ARBA00000085"/>
    </source>
</evidence>
<evidence type="ECO:0000256" key="4">
    <source>
        <dbReference type="ARBA" id="ARBA00022553"/>
    </source>
</evidence>
<keyword evidence="7" id="KW-0472">Membrane</keyword>
<gene>
    <name evidence="10" type="ORF">QO231_18190</name>
</gene>
<dbReference type="GO" id="GO:0016301">
    <property type="term" value="F:kinase activity"/>
    <property type="evidence" value="ECO:0007669"/>
    <property type="project" value="UniProtKB-KW"/>
</dbReference>
<dbReference type="InterPro" id="IPR003594">
    <property type="entry name" value="HATPase_dom"/>
</dbReference>
<dbReference type="Pfam" id="PF00672">
    <property type="entry name" value="HAMP"/>
    <property type="match status" value="1"/>
</dbReference>
<dbReference type="InterPro" id="IPR004358">
    <property type="entry name" value="Sig_transdc_His_kin-like_C"/>
</dbReference>
<keyword evidence="11" id="KW-1185">Reference proteome</keyword>
<dbReference type="Pfam" id="PF00512">
    <property type="entry name" value="HisKA"/>
    <property type="match status" value="1"/>
</dbReference>
<sequence>MRRFAFSLKARLAIGAGLLGLVALTTAAITVAGMNRVAERLDAALAAEHRIDRYAVLSTQVSSFIVVASEALQSGLRPEDRAGRLSNLSENIENTFKRLRSDHAQAVVDADRMGLNEQSRRATQSLGIARMEALFASTRSALLSEVTDRERLQGHIDTFAIGFDPLLNSVITGEMRIRNQVLAGITVLRERLIYVVTGVSVATLLLLALFYLGLVRPQFRRLDQLQAAARQIGEGQFDVALPEDRRDEIGQLFTETNRMAGALAARRSDVEDEWARLNDTIAARTEELRAANDALACTDENRRRFFADISHELRTPLTVILMEAQIGRKAAPDAEAAFETIESRALRLNRRIDDLLRIARSESGQLVLASQTFDLTKAALEAAENLDAEIKSAGMTLSGPDASQVMATGDANWVRQVIGGLIQNAIRHARSGGRIELDVRSDAGMGRVDVIDYGLGIAMEEQQAIFRRFAQGRSGAASEGFGIGLAFAKWVVEEQGGEITLTSPLPAGETGTKVTVGIPLGPD</sequence>
<dbReference type="InterPro" id="IPR005467">
    <property type="entry name" value="His_kinase_dom"/>
</dbReference>
<evidence type="ECO:0000256" key="5">
    <source>
        <dbReference type="ARBA" id="ARBA00022679"/>
    </source>
</evidence>
<evidence type="ECO:0000256" key="6">
    <source>
        <dbReference type="ARBA" id="ARBA00022777"/>
    </source>
</evidence>
<dbReference type="SUPFAM" id="SSF158472">
    <property type="entry name" value="HAMP domain-like"/>
    <property type="match status" value="1"/>
</dbReference>
<dbReference type="SMART" id="SM00388">
    <property type="entry name" value="HisKA"/>
    <property type="match status" value="1"/>
</dbReference>
<dbReference type="Gene3D" id="3.30.565.10">
    <property type="entry name" value="Histidine kinase-like ATPase, C-terminal domain"/>
    <property type="match status" value="1"/>
</dbReference>
<organism evidence="10 11">
    <name type="scientific">Sedimentitalea todarodis</name>
    <dbReference type="NCBI Taxonomy" id="1631240"/>
    <lineage>
        <taxon>Bacteria</taxon>
        <taxon>Pseudomonadati</taxon>
        <taxon>Pseudomonadota</taxon>
        <taxon>Alphaproteobacteria</taxon>
        <taxon>Rhodobacterales</taxon>
        <taxon>Paracoccaceae</taxon>
        <taxon>Sedimentitalea</taxon>
    </lineage>
</organism>
<dbReference type="InterPro" id="IPR003660">
    <property type="entry name" value="HAMP_dom"/>
</dbReference>
<dbReference type="Proteomes" id="UP001255416">
    <property type="component" value="Unassembled WGS sequence"/>
</dbReference>
<comment type="caution">
    <text evidence="10">The sequence shown here is derived from an EMBL/GenBank/DDBJ whole genome shotgun (WGS) entry which is preliminary data.</text>
</comment>
<evidence type="ECO:0000256" key="3">
    <source>
        <dbReference type="ARBA" id="ARBA00012438"/>
    </source>
</evidence>
<dbReference type="Gene3D" id="6.10.340.10">
    <property type="match status" value="1"/>
</dbReference>
<dbReference type="SMART" id="SM00304">
    <property type="entry name" value="HAMP"/>
    <property type="match status" value="1"/>
</dbReference>
<dbReference type="InterPro" id="IPR036890">
    <property type="entry name" value="HATPase_C_sf"/>
</dbReference>
<dbReference type="SMART" id="SM00387">
    <property type="entry name" value="HATPase_c"/>
    <property type="match status" value="1"/>
</dbReference>
<keyword evidence="6 10" id="KW-0418">Kinase</keyword>
<evidence type="ECO:0000256" key="7">
    <source>
        <dbReference type="SAM" id="Phobius"/>
    </source>
</evidence>
<evidence type="ECO:0000259" key="9">
    <source>
        <dbReference type="PROSITE" id="PS50885"/>
    </source>
</evidence>
<dbReference type="SUPFAM" id="SSF47384">
    <property type="entry name" value="Homodimeric domain of signal transducing histidine kinase"/>
    <property type="match status" value="1"/>
</dbReference>
<dbReference type="PRINTS" id="PR00344">
    <property type="entry name" value="BCTRLSENSOR"/>
</dbReference>
<keyword evidence="4" id="KW-0597">Phosphoprotein</keyword>
<comment type="subcellular location">
    <subcellularLocation>
        <location evidence="2">Membrane</location>
    </subcellularLocation>
</comment>
<dbReference type="EMBL" id="JASMWN010000016">
    <property type="protein sequence ID" value="MDU9005764.1"/>
    <property type="molecule type" value="Genomic_DNA"/>
</dbReference>
<dbReference type="Pfam" id="PF02518">
    <property type="entry name" value="HATPase_c"/>
    <property type="match status" value="1"/>
</dbReference>
<dbReference type="CDD" id="cd06225">
    <property type="entry name" value="HAMP"/>
    <property type="match status" value="1"/>
</dbReference>
<evidence type="ECO:0000256" key="2">
    <source>
        <dbReference type="ARBA" id="ARBA00004370"/>
    </source>
</evidence>
<feature type="domain" description="HAMP" evidence="9">
    <location>
        <begin position="216"/>
        <end position="268"/>
    </location>
</feature>
<dbReference type="SUPFAM" id="SSF55874">
    <property type="entry name" value="ATPase domain of HSP90 chaperone/DNA topoisomerase II/histidine kinase"/>
    <property type="match status" value="1"/>
</dbReference>
<name>A0ABU3VHV2_9RHOB</name>
<evidence type="ECO:0000313" key="11">
    <source>
        <dbReference type="Proteomes" id="UP001255416"/>
    </source>
</evidence>
<dbReference type="EC" id="2.7.13.3" evidence="3"/>
<dbReference type="CDD" id="cd00082">
    <property type="entry name" value="HisKA"/>
    <property type="match status" value="1"/>
</dbReference>
<keyword evidence="7" id="KW-0812">Transmembrane</keyword>
<keyword evidence="5" id="KW-0808">Transferase</keyword>
<dbReference type="PANTHER" id="PTHR43547">
    <property type="entry name" value="TWO-COMPONENT HISTIDINE KINASE"/>
    <property type="match status" value="1"/>
</dbReference>
<dbReference type="PANTHER" id="PTHR43547:SF2">
    <property type="entry name" value="HYBRID SIGNAL TRANSDUCTION HISTIDINE KINASE C"/>
    <property type="match status" value="1"/>
</dbReference>